<evidence type="ECO:0000256" key="8">
    <source>
        <dbReference type="ARBA" id="ARBA00062149"/>
    </source>
</evidence>
<reference evidence="12 13" key="1">
    <citation type="submission" date="2016-10" db="EMBL/GenBank/DDBJ databases">
        <title>Complete genome of the TMA-utilizing, human hosted archaeon Methanomethylophilus alvus Gen. nov, sp. nov., strain Mx-05, derived from a pure culture.</title>
        <authorList>
            <person name="Brugere J.-F."/>
            <person name="Ben Hania W."/>
            <person name="Chaudhary P.P."/>
            <person name="Gaci N."/>
            <person name="Borrel G."/>
            <person name="Cao Van Tuat L."/>
            <person name="Fardeau M.-L."/>
            <person name="Harris H.M.B."/>
            <person name="O'Toole P.W."/>
            <person name="Ollivier B."/>
        </authorList>
    </citation>
    <scope>NUCLEOTIDE SEQUENCE [LARGE SCALE GENOMIC DNA]</scope>
    <source>
        <strain evidence="12 13">Mx-05</strain>
    </source>
</reference>
<dbReference type="Pfam" id="PF03725">
    <property type="entry name" value="RNase_PH_C"/>
    <property type="match status" value="1"/>
</dbReference>
<comment type="subcellular location">
    <subcellularLocation>
        <location evidence="1 9">Cytoplasm</location>
    </subcellularLocation>
</comment>
<dbReference type="EC" id="3.1.13.-" evidence="9"/>
<dbReference type="OMA" id="RYNMAPF"/>
<dbReference type="PANTHER" id="PTHR11953">
    <property type="entry name" value="EXOSOME COMPLEX COMPONENT"/>
    <property type="match status" value="1"/>
</dbReference>
<evidence type="ECO:0000256" key="3">
    <source>
        <dbReference type="ARBA" id="ARBA00022722"/>
    </source>
</evidence>
<dbReference type="Pfam" id="PF01138">
    <property type="entry name" value="RNase_PH"/>
    <property type="match status" value="1"/>
</dbReference>
<evidence type="ECO:0000256" key="9">
    <source>
        <dbReference type="HAMAP-Rule" id="MF_00591"/>
    </source>
</evidence>
<dbReference type="SUPFAM" id="SSF55666">
    <property type="entry name" value="Ribonuclease PH domain 2-like"/>
    <property type="match status" value="1"/>
</dbReference>
<sequence>MSGHTDMVLVNEEGIRIDGRRTDEKRPIRIEAGVLKNADGSCYLEIGKNKVLCAVYGPRECRPRHLQDPTKAIIQCKYNMEAYSVTDRKRPGTDRRSVEISKLISEALSSVVQLELYPRASIDVYIEILQANAGTRCAGLTAASVALADAGIPMRDIVPAIACGKADDKVLLDLNKEEDNYGQADVPLAIVPSTDEIVLLQMDGNMTREELEYGLDMAFKAAHEVSDIQKDALRRRYTEISKKEGESDE</sequence>
<evidence type="ECO:0000256" key="6">
    <source>
        <dbReference type="ARBA" id="ARBA00022839"/>
    </source>
</evidence>
<keyword evidence="5 9" id="KW-0271">Exosome</keyword>
<dbReference type="NCBIfam" id="TIGR02065">
    <property type="entry name" value="ECX1"/>
    <property type="match status" value="1"/>
</dbReference>
<dbReference type="RefSeq" id="WP_015504198.1">
    <property type="nucleotide sequence ID" value="NZ_CAYARL010000008.1"/>
</dbReference>
<dbReference type="EMBL" id="CP017686">
    <property type="protein sequence ID" value="AYQ54486.1"/>
    <property type="molecule type" value="Genomic_DNA"/>
</dbReference>
<dbReference type="GO" id="GO:0010467">
    <property type="term" value="P:gene expression"/>
    <property type="evidence" value="ECO:0007669"/>
    <property type="project" value="UniProtKB-ARBA"/>
</dbReference>
<dbReference type="PANTHER" id="PTHR11953:SF0">
    <property type="entry name" value="EXOSOME COMPLEX COMPONENT RRP41"/>
    <property type="match status" value="1"/>
</dbReference>
<keyword evidence="6 9" id="KW-0269">Exonuclease</keyword>
<dbReference type="GO" id="GO:0000175">
    <property type="term" value="F:3'-5'-RNA exonuclease activity"/>
    <property type="evidence" value="ECO:0007669"/>
    <property type="project" value="UniProtKB-UniRule"/>
</dbReference>
<dbReference type="InterPro" id="IPR036345">
    <property type="entry name" value="ExoRNase_PH_dom2_sf"/>
</dbReference>
<keyword evidence="4 9" id="KW-0378">Hydrolase</keyword>
<keyword evidence="2 9" id="KW-0963">Cytoplasm</keyword>
<dbReference type="InterPro" id="IPR050080">
    <property type="entry name" value="RNase_PH"/>
</dbReference>
<dbReference type="GO" id="GO:0000956">
    <property type="term" value="P:nuclear-transcribed mRNA catabolic process"/>
    <property type="evidence" value="ECO:0007669"/>
    <property type="project" value="UniProtKB-ARBA"/>
</dbReference>
<gene>
    <name evidence="9" type="primary">rrp41</name>
    <name evidence="12" type="ORF">BKD89_01465</name>
</gene>
<evidence type="ECO:0000256" key="7">
    <source>
        <dbReference type="ARBA" id="ARBA00058924"/>
    </source>
</evidence>
<dbReference type="AlphaFoldDB" id="A0A3G3IF47"/>
<comment type="function">
    <text evidence="7">Catalytic component of the exosome, which is a complex involved in RNA degradation. Has 3'-&gt;5' exoribonuclease activity. Can also synthesize heteromeric RNA-tails.</text>
</comment>
<evidence type="ECO:0000256" key="1">
    <source>
        <dbReference type="ARBA" id="ARBA00004496"/>
    </source>
</evidence>
<dbReference type="FunFam" id="3.30.230.70:FF:000004">
    <property type="entry name" value="Exosome complex component Rrp41"/>
    <property type="match status" value="1"/>
</dbReference>
<dbReference type="InterPro" id="IPR020568">
    <property type="entry name" value="Ribosomal_Su5_D2-typ_SF"/>
</dbReference>
<dbReference type="GO" id="GO:0003723">
    <property type="term" value="F:RNA binding"/>
    <property type="evidence" value="ECO:0007669"/>
    <property type="project" value="TreeGrafter"/>
</dbReference>
<dbReference type="GO" id="GO:0000177">
    <property type="term" value="C:cytoplasmic exosome (RNase complex)"/>
    <property type="evidence" value="ECO:0007669"/>
    <property type="project" value="TreeGrafter"/>
</dbReference>
<dbReference type="InterPro" id="IPR027408">
    <property type="entry name" value="PNPase/RNase_PH_dom_sf"/>
</dbReference>
<dbReference type="Gene3D" id="3.30.230.70">
    <property type="entry name" value="GHMP Kinase, N-terminal domain"/>
    <property type="match status" value="1"/>
</dbReference>
<dbReference type="InterPro" id="IPR011807">
    <property type="entry name" value="Rrp41"/>
</dbReference>
<dbReference type="CDD" id="cd11366">
    <property type="entry name" value="RNase_PH_archRRP41"/>
    <property type="match status" value="1"/>
</dbReference>
<evidence type="ECO:0000259" key="10">
    <source>
        <dbReference type="Pfam" id="PF01138"/>
    </source>
</evidence>
<evidence type="ECO:0000313" key="12">
    <source>
        <dbReference type="EMBL" id="AYQ54486.1"/>
    </source>
</evidence>
<dbReference type="InterPro" id="IPR015847">
    <property type="entry name" value="ExoRNase_PH_dom2"/>
</dbReference>
<comment type="function">
    <text evidence="9">Catalytic component of the exosome, which is a complex involved in RNA degradation. Has 3'-&gt;5' exoribonuclease activity. Can also synthesize heteropolymeric RNA-tails.</text>
</comment>
<evidence type="ECO:0000256" key="2">
    <source>
        <dbReference type="ARBA" id="ARBA00022490"/>
    </source>
</evidence>
<evidence type="ECO:0000313" key="13">
    <source>
        <dbReference type="Proteomes" id="UP000273278"/>
    </source>
</evidence>
<accession>A0A3G3IF47</accession>
<dbReference type="GO" id="GO:0016075">
    <property type="term" value="P:rRNA catabolic process"/>
    <property type="evidence" value="ECO:0007669"/>
    <property type="project" value="TreeGrafter"/>
</dbReference>
<dbReference type="Proteomes" id="UP000273278">
    <property type="component" value="Chromosome"/>
</dbReference>
<protein>
    <recommendedName>
        <fullName evidence="9">Exosome complex component Rrp41</fullName>
        <ecNumber evidence="9">3.1.13.-</ecNumber>
    </recommendedName>
</protein>
<evidence type="ECO:0000256" key="5">
    <source>
        <dbReference type="ARBA" id="ARBA00022835"/>
    </source>
</evidence>
<feature type="domain" description="Exoribonuclease phosphorolytic" evidence="10">
    <location>
        <begin position="25"/>
        <end position="153"/>
    </location>
</feature>
<proteinExistence type="inferred from homology"/>
<comment type="subunit">
    <text evidence="8 9">Component of the archaeal exosome complex. Forms a hexameric ring-like arrangement composed of 3 Rrp41-Rrp42 heterodimers. The hexameric ring associates with a trimer of Rrp4 and/or Csl4 subunits.</text>
</comment>
<evidence type="ECO:0000256" key="4">
    <source>
        <dbReference type="ARBA" id="ARBA00022801"/>
    </source>
</evidence>
<organism evidence="12 13">
    <name type="scientific">Methanomethylophilus alvi</name>
    <dbReference type="NCBI Taxonomy" id="1291540"/>
    <lineage>
        <taxon>Archaea</taxon>
        <taxon>Methanobacteriati</taxon>
        <taxon>Thermoplasmatota</taxon>
        <taxon>Thermoplasmata</taxon>
        <taxon>Methanomassiliicoccales</taxon>
        <taxon>Methanomethylophilaceae</taxon>
        <taxon>Methanomethylophilus</taxon>
    </lineage>
</organism>
<name>A0A3G3IF47_9ARCH</name>
<feature type="domain" description="Exoribonuclease phosphorolytic" evidence="11">
    <location>
        <begin position="156"/>
        <end position="221"/>
    </location>
</feature>
<dbReference type="GeneID" id="41321095"/>
<dbReference type="SUPFAM" id="SSF54211">
    <property type="entry name" value="Ribosomal protein S5 domain 2-like"/>
    <property type="match status" value="1"/>
</dbReference>
<evidence type="ECO:0000259" key="11">
    <source>
        <dbReference type="Pfam" id="PF03725"/>
    </source>
</evidence>
<dbReference type="HAMAP" id="MF_00591">
    <property type="entry name" value="Exosome_Rrp41"/>
    <property type="match status" value="1"/>
</dbReference>
<dbReference type="InterPro" id="IPR001247">
    <property type="entry name" value="ExoRNase_PH_dom1"/>
</dbReference>
<keyword evidence="3 9" id="KW-0540">Nuclease</keyword>
<comment type="similarity">
    <text evidence="9">Belongs to the RNase PH family. Rrp41 subfamily.</text>
</comment>